<organism evidence="2 3">
    <name type="scientific">Nocardioides lentus</name>
    <dbReference type="NCBI Taxonomy" id="338077"/>
    <lineage>
        <taxon>Bacteria</taxon>
        <taxon>Bacillati</taxon>
        <taxon>Actinomycetota</taxon>
        <taxon>Actinomycetes</taxon>
        <taxon>Propionibacteriales</taxon>
        <taxon>Nocardioidaceae</taxon>
        <taxon>Nocardioides</taxon>
    </lineage>
</organism>
<reference evidence="2 3" key="1">
    <citation type="journal article" date="2019" name="Int. J. Syst. Evol. Microbiol.">
        <title>The Global Catalogue of Microorganisms (GCM) 10K type strain sequencing project: providing services to taxonomists for standard genome sequencing and annotation.</title>
        <authorList>
            <consortium name="The Broad Institute Genomics Platform"/>
            <consortium name="The Broad Institute Genome Sequencing Center for Infectious Disease"/>
            <person name="Wu L."/>
            <person name="Ma J."/>
        </authorList>
    </citation>
    <scope>NUCLEOTIDE SEQUENCE [LARGE SCALE GENOMIC DNA]</scope>
    <source>
        <strain evidence="2 3">JCM 14046</strain>
    </source>
</reference>
<gene>
    <name evidence="2" type="ORF">GCM10009737_10960</name>
</gene>
<comment type="caution">
    <text evidence="2">The sequence shown here is derived from an EMBL/GenBank/DDBJ whole genome shotgun (WGS) entry which is preliminary data.</text>
</comment>
<evidence type="ECO:0000256" key="1">
    <source>
        <dbReference type="SAM" id="MobiDB-lite"/>
    </source>
</evidence>
<dbReference type="Proteomes" id="UP001501612">
    <property type="component" value="Unassembled WGS sequence"/>
</dbReference>
<dbReference type="EMBL" id="BAAAMY010000002">
    <property type="protein sequence ID" value="GAA1911342.1"/>
    <property type="molecule type" value="Genomic_DNA"/>
</dbReference>
<keyword evidence="3" id="KW-1185">Reference proteome</keyword>
<sequence>MAGWQNKAAEPIREVFSAFGLFGNTPMDNAVDNIDAVDQALAQMVESGNADKAEKAMQRILEAATGAPEGASIAPWAREEVMANFGAYQTALDNAAGGNGRYADSVNEAGDAASGAGQSIGEMTRALWRQKEAALGAFDAQTAWGQSLADAEEAAAKGARGISSHTEAGRENRTLLSGMASSWNGMSNAVKQNTDRYYSARDAFVRVATQMTGNEQAAKRLARRYLDMPKKVVSRLALEGERQTRQGLDNTTRRVEQLNRQRARPRVEPQTRRGDQMLSRFDSRMREIGGRRPTPVVGANSRPGMSTLQGMDNRLRQLDRTKTNPGVGADIGEAMRKTGQARDELNRFGSLRPSPAVGINDNASGPLSGIRAMMASIQSKTVTVTVQTRNVRANAAGGLYASEAAGVMPRTAQAIANDRILNGDYANAHRPQMASGGVTRVWGEPETKGESYIPHANDWRRPGARSIAEQTVRILGGRKVEWYAQGGMQAAERRGVQAAIDLDPMARQRELWARERDAIQAAMRSGGGGGYSGPTTVRFEGPLRVKGTLRSNLGPVEIEGIAEAAAQQVVDDNRLADHDFNAVHGRG</sequence>
<feature type="region of interest" description="Disordered" evidence="1">
    <location>
        <begin position="243"/>
        <end position="273"/>
    </location>
</feature>
<protein>
    <submittedName>
        <fullName evidence="2">Uncharacterized protein</fullName>
    </submittedName>
</protein>
<name>A0ABN2P577_9ACTN</name>
<dbReference type="RefSeq" id="WP_344004806.1">
    <property type="nucleotide sequence ID" value="NZ_BAAAMY010000002.1"/>
</dbReference>
<proteinExistence type="predicted"/>
<feature type="compositionally biased region" description="Basic and acidic residues" evidence="1">
    <location>
        <begin position="251"/>
        <end position="273"/>
    </location>
</feature>
<evidence type="ECO:0000313" key="2">
    <source>
        <dbReference type="EMBL" id="GAA1911342.1"/>
    </source>
</evidence>
<feature type="region of interest" description="Disordered" evidence="1">
    <location>
        <begin position="288"/>
        <end position="308"/>
    </location>
</feature>
<accession>A0ABN2P577</accession>
<evidence type="ECO:0000313" key="3">
    <source>
        <dbReference type="Proteomes" id="UP001501612"/>
    </source>
</evidence>